<feature type="region of interest" description="Disordered" evidence="1">
    <location>
        <begin position="351"/>
        <end position="393"/>
    </location>
</feature>
<feature type="compositionally biased region" description="Polar residues" evidence="1">
    <location>
        <begin position="378"/>
        <end position="387"/>
    </location>
</feature>
<feature type="compositionally biased region" description="Polar residues" evidence="1">
    <location>
        <begin position="777"/>
        <end position="801"/>
    </location>
</feature>
<protein>
    <submittedName>
        <fullName evidence="3">Unnamed protein product</fullName>
    </submittedName>
</protein>
<dbReference type="Proteomes" id="UP001165120">
    <property type="component" value="Unassembled WGS sequence"/>
</dbReference>
<keyword evidence="4" id="KW-1185">Reference proteome</keyword>
<feature type="region of interest" description="Disordered" evidence="1">
    <location>
        <begin position="1"/>
        <end position="103"/>
    </location>
</feature>
<reference evidence="3" key="1">
    <citation type="submission" date="2023-04" db="EMBL/GenBank/DDBJ databases">
        <title>Candida boidinii NBRC 10035.</title>
        <authorList>
            <person name="Ichikawa N."/>
            <person name="Sato H."/>
            <person name="Tonouchi N."/>
        </authorList>
    </citation>
    <scope>NUCLEOTIDE SEQUENCE</scope>
    <source>
        <strain evidence="3">NBRC 10035</strain>
    </source>
</reference>
<keyword evidence="2" id="KW-1133">Transmembrane helix</keyword>
<feature type="region of interest" description="Disordered" evidence="1">
    <location>
        <begin position="587"/>
        <end position="607"/>
    </location>
</feature>
<feature type="region of interest" description="Disordered" evidence="1">
    <location>
        <begin position="694"/>
        <end position="724"/>
    </location>
</feature>
<feature type="compositionally biased region" description="Low complexity" evidence="1">
    <location>
        <begin position="54"/>
        <end position="75"/>
    </location>
</feature>
<gene>
    <name evidence="3" type="ORF">Cboi02_000503900</name>
</gene>
<feature type="compositionally biased region" description="Polar residues" evidence="1">
    <location>
        <begin position="590"/>
        <end position="607"/>
    </location>
</feature>
<dbReference type="EMBL" id="BSXN01002258">
    <property type="protein sequence ID" value="GME76081.1"/>
    <property type="molecule type" value="Genomic_DNA"/>
</dbReference>
<evidence type="ECO:0000313" key="3">
    <source>
        <dbReference type="EMBL" id="GME76081.1"/>
    </source>
</evidence>
<evidence type="ECO:0000313" key="4">
    <source>
        <dbReference type="Proteomes" id="UP001165120"/>
    </source>
</evidence>
<name>A0A9W6T7T5_CANBO</name>
<feature type="transmembrane region" description="Helical" evidence="2">
    <location>
        <begin position="945"/>
        <end position="970"/>
    </location>
</feature>
<feature type="region of interest" description="Disordered" evidence="1">
    <location>
        <begin position="777"/>
        <end position="803"/>
    </location>
</feature>
<accession>A0A9W6T7T5</accession>
<feature type="compositionally biased region" description="Polar residues" evidence="1">
    <location>
        <begin position="694"/>
        <end position="705"/>
    </location>
</feature>
<comment type="caution">
    <text evidence="3">The sequence shown here is derived from an EMBL/GenBank/DDBJ whole genome shotgun (WGS) entry which is preliminary data.</text>
</comment>
<dbReference type="AlphaFoldDB" id="A0A9W6T7T5"/>
<organism evidence="3 4">
    <name type="scientific">Candida boidinii</name>
    <name type="common">Yeast</name>
    <dbReference type="NCBI Taxonomy" id="5477"/>
    <lineage>
        <taxon>Eukaryota</taxon>
        <taxon>Fungi</taxon>
        <taxon>Dikarya</taxon>
        <taxon>Ascomycota</taxon>
        <taxon>Saccharomycotina</taxon>
        <taxon>Pichiomycetes</taxon>
        <taxon>Pichiales</taxon>
        <taxon>Pichiaceae</taxon>
        <taxon>Ogataea</taxon>
        <taxon>Ogataea/Candida clade</taxon>
    </lineage>
</organism>
<sequence length="975" mass="107898">MMMKSKPTKQKLIEKEESVLENLENDPNIAVNSNRSSRHSRSSDSSRLENLVFNEDSLNSSSFSNSNHSTTSGSKSNDKSKSGGGSTGDSKSNNSDNNNNGNRTQFLIYKDKKSSSSLPAIPLYTKLGKENLIDKRAIPSTVKMNPISIRGRAESNSSHSSNASFTLRMKKRTGTSPCKYRSIIDIYSSSNEDEISIVSSGKSDIKIIENIKDTLINTNYYDSSSSGSPDLDSVSMKFDQSTITDKQQLHNQRLSNLNKRYSIRSADAVATHGDTTTFSGDHSNFLNLLLSDNINNFQINTQSQVSVTGASEFFSAQENLSELSMNQEKITSENELKLKKIRLIKRRNSISSLSNTSSTSSSSSRASSEARSKRRPVSTGSITSNTPIRRPTHNHILQMDSHQLISNDEITQAMKDPISLFSEQNIIRETTNDDDKEVEDHEKLLKDTRKSKRFSKNFTNIIIQDEDTNNNNSNSNNRKLTINAEGESNEIRNKLKNYVYNLQVDSSTDAFDSSNQAINTGDDVIINPIYQNEELSDNVEGEENIEQEPITVTKVRSKSPSKLLSLFPYSKDSRFSRYSFRESFFGGGSNKESNTAGDDTPTISDSGVNKNDETALFRRSSIFNSISKRNSRNLLQFNPVSDNSEILMSSLSSKGIATDKQQMKNVTIQHNKNFSNNDSERSLHLVNKASLSLSPIVTKNPSGTENDNHGGGSSSGQSNSATTPNLEQTELDLSIIKAQTEANIQTLEKVYFKRYSNNYSGSSQHSINSQTKLMTNNSNDEQAYSSSKEGKSTLGQTNEFSPPQEKNVIDIIGAARSSSSSSSPLIAPVPVATRVSSLTESMDSIQLKDQFILSYQFDKYYKDHMGYKPDLLIFHRQYKEVNDDNGNDTMVADEDGKLVRQNRYCSKNDALLMTTLSILAPPFWIIMSLGILDNKIGKIPSTYKVVSGIFALTVTIGAIIGIAVGLGYGIDSLRG</sequence>
<feature type="compositionally biased region" description="Low complexity" evidence="1">
    <location>
        <begin position="351"/>
        <end position="369"/>
    </location>
</feature>
<proteinExistence type="predicted"/>
<feature type="transmembrane region" description="Helical" evidence="2">
    <location>
        <begin position="910"/>
        <end position="933"/>
    </location>
</feature>
<evidence type="ECO:0000256" key="2">
    <source>
        <dbReference type="SAM" id="Phobius"/>
    </source>
</evidence>
<evidence type="ECO:0000256" key="1">
    <source>
        <dbReference type="SAM" id="MobiDB-lite"/>
    </source>
</evidence>
<keyword evidence="2" id="KW-0812">Transmembrane</keyword>
<keyword evidence="2" id="KW-0472">Membrane</keyword>
<feature type="compositionally biased region" description="Low complexity" evidence="1">
    <location>
        <begin position="88"/>
        <end position="102"/>
    </location>
</feature>